<evidence type="ECO:0000256" key="1">
    <source>
        <dbReference type="SAM" id="Phobius"/>
    </source>
</evidence>
<reference evidence="2 3" key="1">
    <citation type="journal article" date="2016" name="Nat. Commun.">
        <title>Thousands of microbial genomes shed light on interconnected biogeochemical processes in an aquifer system.</title>
        <authorList>
            <person name="Anantharaman K."/>
            <person name="Brown C.T."/>
            <person name="Hug L.A."/>
            <person name="Sharon I."/>
            <person name="Castelle C.J."/>
            <person name="Probst A.J."/>
            <person name="Thomas B.C."/>
            <person name="Singh A."/>
            <person name="Wilkins M.J."/>
            <person name="Karaoz U."/>
            <person name="Brodie E.L."/>
            <person name="Williams K.H."/>
            <person name="Hubbard S.S."/>
            <person name="Banfield J.F."/>
        </authorList>
    </citation>
    <scope>NUCLEOTIDE SEQUENCE [LARGE SCALE GENOMIC DNA]</scope>
</reference>
<gene>
    <name evidence="2" type="ORF">A3I33_00970</name>
</gene>
<evidence type="ECO:0000313" key="2">
    <source>
        <dbReference type="EMBL" id="OGY61646.1"/>
    </source>
</evidence>
<dbReference type="EMBL" id="MHJA01000003">
    <property type="protein sequence ID" value="OGY61646.1"/>
    <property type="molecule type" value="Genomic_DNA"/>
</dbReference>
<keyword evidence="1" id="KW-1133">Transmembrane helix</keyword>
<protein>
    <recommendedName>
        <fullName evidence="4">DUF5671 domain-containing protein</fullName>
    </recommendedName>
</protein>
<dbReference type="Proteomes" id="UP000176544">
    <property type="component" value="Unassembled WGS sequence"/>
</dbReference>
<name>A0A1G1ZC34_9BACT</name>
<evidence type="ECO:0008006" key="4">
    <source>
        <dbReference type="Google" id="ProtNLM"/>
    </source>
</evidence>
<feature type="transmembrane region" description="Helical" evidence="1">
    <location>
        <begin position="56"/>
        <end position="75"/>
    </location>
</feature>
<sequence length="76" mass="8732">MEGFRESLTDFVSPAILYAIYFVALLIFTVVSIALMYHWKNYNAYSSIPKRMIRTYFLVSGAFLFAMLIAVIAYST</sequence>
<keyword evidence="1" id="KW-0472">Membrane</keyword>
<dbReference type="STRING" id="1797692.A3I33_00970"/>
<comment type="caution">
    <text evidence="2">The sequence shown here is derived from an EMBL/GenBank/DDBJ whole genome shotgun (WGS) entry which is preliminary data.</text>
</comment>
<organism evidence="2 3">
    <name type="scientific">Candidatus Colwellbacteria bacterium RIFCSPLOWO2_02_FULL_45_11</name>
    <dbReference type="NCBI Taxonomy" id="1797692"/>
    <lineage>
        <taxon>Bacteria</taxon>
        <taxon>Candidatus Colwelliibacteriota</taxon>
    </lineage>
</organism>
<proteinExistence type="predicted"/>
<evidence type="ECO:0000313" key="3">
    <source>
        <dbReference type="Proteomes" id="UP000176544"/>
    </source>
</evidence>
<accession>A0A1G1ZC34</accession>
<dbReference type="AlphaFoldDB" id="A0A1G1ZC34"/>
<keyword evidence="1" id="KW-0812">Transmembrane</keyword>
<feature type="transmembrane region" description="Helical" evidence="1">
    <location>
        <begin position="15"/>
        <end position="35"/>
    </location>
</feature>